<evidence type="ECO:0000313" key="1">
    <source>
        <dbReference type="EMBL" id="TPG17140.1"/>
    </source>
</evidence>
<dbReference type="AlphaFoldDB" id="A0A502CX80"/>
<organism evidence="1 2">
    <name type="scientific">Pedococcus bigeumensis</name>
    <dbReference type="NCBI Taxonomy" id="433644"/>
    <lineage>
        <taxon>Bacteria</taxon>
        <taxon>Bacillati</taxon>
        <taxon>Actinomycetota</taxon>
        <taxon>Actinomycetes</taxon>
        <taxon>Micrococcales</taxon>
        <taxon>Intrasporangiaceae</taxon>
        <taxon>Pedococcus</taxon>
    </lineage>
</organism>
<protein>
    <recommendedName>
        <fullName evidence="3">LGFP repeat-containing protein</fullName>
    </recommendedName>
</protein>
<dbReference type="EMBL" id="RCZM01000003">
    <property type="protein sequence ID" value="TPG17140.1"/>
    <property type="molecule type" value="Genomic_DNA"/>
</dbReference>
<evidence type="ECO:0000313" key="2">
    <source>
        <dbReference type="Proteomes" id="UP000317722"/>
    </source>
</evidence>
<accession>A0A502CX80</accession>
<evidence type="ECO:0008006" key="3">
    <source>
        <dbReference type="Google" id="ProtNLM"/>
    </source>
</evidence>
<gene>
    <name evidence="1" type="ORF">EAH86_10260</name>
</gene>
<reference evidence="1 2" key="1">
    <citation type="journal article" date="2019" name="Environ. Microbiol.">
        <title>Species interactions and distinct microbial communities in high Arctic permafrost affected cryosols are associated with the CH4 and CO2 gas fluxes.</title>
        <authorList>
            <person name="Altshuler I."/>
            <person name="Hamel J."/>
            <person name="Turney S."/>
            <person name="Magnuson E."/>
            <person name="Levesque R."/>
            <person name="Greer C."/>
            <person name="Whyte L.G."/>
        </authorList>
    </citation>
    <scope>NUCLEOTIDE SEQUENCE [LARGE SCALE GENOMIC DNA]</scope>
    <source>
        <strain evidence="1 2">S9.3A</strain>
    </source>
</reference>
<dbReference type="InterPro" id="IPR006311">
    <property type="entry name" value="TAT_signal"/>
</dbReference>
<dbReference type="PROSITE" id="PS51318">
    <property type="entry name" value="TAT"/>
    <property type="match status" value="1"/>
</dbReference>
<sequence>MSTLEDLNAGPGGMAGFVSALSRRFRPVSRRDVLVGATVAATALATKPREYALTPVAAYATICGPGNTASSGWTVFCATVNKGVNTCPPGSFAAGWWKAADSSWCGGGYRYIVDCNASCSKCTTGCSDNMCDAKCWSCSCGTGSTATCDQRRICCNAFRYGQCNTQIKCSGGVHCRVVSCVAPYQWTSCTTTSLVDNRTSEHSAPSLPVWSAITSKYRALGEQRSFLKASTGPQRAVGDGRGQYVSFQGGRILWSSKTGARSLTAFTDSVFTANGGPTGALGYPTADKVTGRPDGGWIQTFENGAITDSASTSTQLVWGVRWPVWQREGREAGHLGYPISATQSLPGAWIQRFQQGAIVDSTATTSQAVWGVRWTVWEQTGRETGPLGFPVAAREDLGNGAWIQQFQTGAITDSTATSTQAVSGAIYATWVANRLDKGVLRFPTAAQADDTRGSHQTFQGGELWALDSGPARRVYGAVLTQWKAAGGATGRYGYPVTDTTASGDGLTCTFEGGTITT</sequence>
<comment type="caution">
    <text evidence="1">The sequence shown here is derived from an EMBL/GenBank/DDBJ whole genome shotgun (WGS) entry which is preliminary data.</text>
</comment>
<name>A0A502CX80_9MICO</name>
<dbReference type="RefSeq" id="WP_140740057.1">
    <property type="nucleotide sequence ID" value="NZ_RCZM01000003.1"/>
</dbReference>
<proteinExistence type="predicted"/>
<dbReference type="Proteomes" id="UP000317722">
    <property type="component" value="Unassembled WGS sequence"/>
</dbReference>
<dbReference type="Pfam" id="PF08310">
    <property type="entry name" value="LGFP"/>
    <property type="match status" value="5"/>
</dbReference>
<dbReference type="OrthoDB" id="4853485at2"/>
<keyword evidence="2" id="KW-1185">Reference proteome</keyword>
<dbReference type="InterPro" id="IPR013207">
    <property type="entry name" value="LGFP"/>
</dbReference>